<keyword evidence="2" id="KW-1185">Reference proteome</keyword>
<dbReference type="AlphaFoldDB" id="A0A9N8EPL7"/>
<evidence type="ECO:0000313" key="2">
    <source>
        <dbReference type="Proteomes" id="UP001153069"/>
    </source>
</evidence>
<gene>
    <name evidence="1" type="ORF">SEMRO_1607_G285600.1</name>
</gene>
<name>A0A9N8EPL7_9STRA</name>
<accession>A0A9N8EPL7</accession>
<comment type="caution">
    <text evidence="1">The sequence shown here is derived from an EMBL/GenBank/DDBJ whole genome shotgun (WGS) entry which is preliminary data.</text>
</comment>
<protein>
    <submittedName>
        <fullName evidence="1">Uncharacterized protein</fullName>
    </submittedName>
</protein>
<dbReference type="OrthoDB" id="44598at2759"/>
<dbReference type="EMBL" id="CAICTM010001605">
    <property type="protein sequence ID" value="CAB9524942.1"/>
    <property type="molecule type" value="Genomic_DNA"/>
</dbReference>
<reference evidence="1" key="1">
    <citation type="submission" date="2020-06" db="EMBL/GenBank/DDBJ databases">
        <authorList>
            <consortium name="Plant Systems Biology data submission"/>
        </authorList>
    </citation>
    <scope>NUCLEOTIDE SEQUENCE</scope>
    <source>
        <strain evidence="1">D6</strain>
    </source>
</reference>
<proteinExistence type="predicted"/>
<organism evidence="1 2">
    <name type="scientific">Seminavis robusta</name>
    <dbReference type="NCBI Taxonomy" id="568900"/>
    <lineage>
        <taxon>Eukaryota</taxon>
        <taxon>Sar</taxon>
        <taxon>Stramenopiles</taxon>
        <taxon>Ochrophyta</taxon>
        <taxon>Bacillariophyta</taxon>
        <taxon>Bacillariophyceae</taxon>
        <taxon>Bacillariophycidae</taxon>
        <taxon>Naviculales</taxon>
        <taxon>Naviculaceae</taxon>
        <taxon>Seminavis</taxon>
    </lineage>
</organism>
<evidence type="ECO:0000313" key="1">
    <source>
        <dbReference type="EMBL" id="CAB9524942.1"/>
    </source>
</evidence>
<dbReference type="Proteomes" id="UP001153069">
    <property type="component" value="Unassembled WGS sequence"/>
</dbReference>
<sequence length="160" mass="17373">MAEESAPAEKIDLSQAVTDAVAKWGPAVTKAVKEGDISDFKALFAPYLVEVVIQGGDGNEACFTISDENKEATLDWKTFVDMATADLKEQDFLKTECQCIGLLGPRCIMEQGRFNNAKELYHENIAVLTFNDKGQIVAYEAFTDPGVNAVSELAGQSVTE</sequence>